<dbReference type="AlphaFoldDB" id="A0A928V296"/>
<dbReference type="PANTHER" id="PTHR30087">
    <property type="entry name" value="INNER MEMBRANE PROTEIN"/>
    <property type="match status" value="1"/>
</dbReference>
<dbReference type="Proteomes" id="UP000652567">
    <property type="component" value="Unassembled WGS sequence"/>
</dbReference>
<reference evidence="2" key="1">
    <citation type="submission" date="2018-07" db="EMBL/GenBank/DDBJ databases">
        <title>Genome assembly of strain Ka43.</title>
        <authorList>
            <person name="Kukolya J."/>
            <person name="Nagy I."/>
            <person name="Horvath B."/>
            <person name="Toth A."/>
        </authorList>
    </citation>
    <scope>NUCLEOTIDE SEQUENCE</scope>
    <source>
        <strain evidence="2">KB43</strain>
    </source>
</reference>
<keyword evidence="3" id="KW-1185">Reference proteome</keyword>
<sequence>MNTGKFSFTHQNYFIAASKRADKWIRGLTPLAMKAPVAISQCLVGDPVRYNGKDKYDQELLLSLGKYVQLHPICPEVAIGLGVPRNPIQLVKVQQAIRVREVGDASVDLTSQMQAQAVADSARLAHVCGYIVMQGSPSCGLHDVKRFDEQGLLLDEAGQGIYIAALKQQLPLLPVEAADVLHNKPQLDNFLTRVFTLFDWQQSTQGGLSAKQLIAFHSRYKYLLMAHNAHAYRVIGKMLSNLASDDLAQIANRYIQSLLAALQKPTVRGGQTNVLLHLKGYFRAVLTLDEHKEFDALAASYQAGNIPLSKPRCYLHERVERTGDNYLGQQTWWQPYPNADLLQDE</sequence>
<dbReference type="EMBL" id="PRDL01000001">
    <property type="protein sequence ID" value="MBE8717466.1"/>
    <property type="molecule type" value="Genomic_DNA"/>
</dbReference>
<name>A0A928V296_9GAMM</name>
<organism evidence="2 3">
    <name type="scientific">Cellvibrio polysaccharolyticus</name>
    <dbReference type="NCBI Taxonomy" id="2082724"/>
    <lineage>
        <taxon>Bacteria</taxon>
        <taxon>Pseudomonadati</taxon>
        <taxon>Pseudomonadota</taxon>
        <taxon>Gammaproteobacteria</taxon>
        <taxon>Cellvibrionales</taxon>
        <taxon>Cellvibrionaceae</taxon>
        <taxon>Cellvibrio</taxon>
    </lineage>
</organism>
<evidence type="ECO:0000313" key="2">
    <source>
        <dbReference type="EMBL" id="MBE8717466.1"/>
    </source>
</evidence>
<evidence type="ECO:0000313" key="3">
    <source>
        <dbReference type="Proteomes" id="UP000652567"/>
    </source>
</evidence>
<proteinExistence type="predicted"/>
<dbReference type="Pfam" id="PF08349">
    <property type="entry name" value="DUF1722"/>
    <property type="match status" value="1"/>
</dbReference>
<dbReference type="InterPro" id="IPR013560">
    <property type="entry name" value="DUF1722"/>
</dbReference>
<comment type="caution">
    <text evidence="2">The sequence shown here is derived from an EMBL/GenBank/DDBJ whole genome shotgun (WGS) entry which is preliminary data.</text>
</comment>
<dbReference type="InterPro" id="IPR007553">
    <property type="entry name" value="2-thiour_desulf"/>
</dbReference>
<feature type="domain" description="DUF1722" evidence="1">
    <location>
        <begin position="221"/>
        <end position="337"/>
    </location>
</feature>
<evidence type="ECO:0000259" key="1">
    <source>
        <dbReference type="Pfam" id="PF08349"/>
    </source>
</evidence>
<accession>A0A928V296</accession>
<gene>
    <name evidence="2" type="ORF">C4F51_09720</name>
</gene>
<protein>
    <submittedName>
        <fullName evidence="2">DUF1722 domain-containing protein</fullName>
    </submittedName>
</protein>
<dbReference type="PANTHER" id="PTHR30087:SF0">
    <property type="entry name" value="INNER MEMBRANE PROTEIN"/>
    <property type="match status" value="1"/>
</dbReference>
<dbReference type="Pfam" id="PF04463">
    <property type="entry name" value="2-thiour_desulf"/>
    <property type="match status" value="1"/>
</dbReference>